<evidence type="ECO:0000256" key="4">
    <source>
        <dbReference type="RuleBase" id="RU003690"/>
    </source>
</evidence>
<reference evidence="5 6" key="1">
    <citation type="journal article" date="2021" name="BMC Biol.">
        <title>Horizontally acquired antibacterial genes associated with adaptive radiation of ladybird beetles.</title>
        <authorList>
            <person name="Li H.S."/>
            <person name="Tang X.F."/>
            <person name="Huang Y.H."/>
            <person name="Xu Z.Y."/>
            <person name="Chen M.L."/>
            <person name="Du X.Y."/>
            <person name="Qiu B.Y."/>
            <person name="Chen P.T."/>
            <person name="Zhang W."/>
            <person name="Slipinski A."/>
            <person name="Escalona H.E."/>
            <person name="Waterhouse R.M."/>
            <person name="Zwick A."/>
            <person name="Pang H."/>
        </authorList>
    </citation>
    <scope>NUCLEOTIDE SEQUENCE [LARGE SCALE GENOMIC DNA]</scope>
    <source>
        <strain evidence="5">SYSU2018</strain>
    </source>
</reference>
<dbReference type="Proteomes" id="UP001516400">
    <property type="component" value="Unassembled WGS sequence"/>
</dbReference>
<evidence type="ECO:0000313" key="6">
    <source>
        <dbReference type="Proteomes" id="UP001516400"/>
    </source>
</evidence>
<dbReference type="Pfam" id="PF00232">
    <property type="entry name" value="Glyco_hydro_1"/>
    <property type="match status" value="1"/>
</dbReference>
<dbReference type="GO" id="GO:0016798">
    <property type="term" value="F:hydrolase activity, acting on glycosyl bonds"/>
    <property type="evidence" value="ECO:0007669"/>
    <property type="project" value="UniProtKB-KW"/>
</dbReference>
<comment type="similarity">
    <text evidence="1 4">Belongs to the glycosyl hydrolase 1 family.</text>
</comment>
<dbReference type="PANTHER" id="PTHR10353:SF36">
    <property type="entry name" value="LP05116P"/>
    <property type="match status" value="1"/>
</dbReference>
<dbReference type="InterPro" id="IPR001360">
    <property type="entry name" value="Glyco_hydro_1"/>
</dbReference>
<evidence type="ECO:0000256" key="1">
    <source>
        <dbReference type="ARBA" id="ARBA00010838"/>
    </source>
</evidence>
<dbReference type="Gene3D" id="3.20.20.80">
    <property type="entry name" value="Glycosidases"/>
    <property type="match status" value="1"/>
</dbReference>
<dbReference type="AlphaFoldDB" id="A0ABD2NJK8"/>
<evidence type="ECO:0000256" key="3">
    <source>
        <dbReference type="ARBA" id="ARBA00023295"/>
    </source>
</evidence>
<accession>A0ABD2NJK8</accession>
<evidence type="ECO:0000256" key="2">
    <source>
        <dbReference type="ARBA" id="ARBA00022801"/>
    </source>
</evidence>
<comment type="caution">
    <text evidence="5">The sequence shown here is derived from an EMBL/GenBank/DDBJ whole genome shotgun (WGS) entry which is preliminary data.</text>
</comment>
<dbReference type="PRINTS" id="PR00131">
    <property type="entry name" value="GLHYDRLASE1"/>
</dbReference>
<organism evidence="5 6">
    <name type="scientific">Cryptolaemus montrouzieri</name>
    <dbReference type="NCBI Taxonomy" id="559131"/>
    <lineage>
        <taxon>Eukaryota</taxon>
        <taxon>Metazoa</taxon>
        <taxon>Ecdysozoa</taxon>
        <taxon>Arthropoda</taxon>
        <taxon>Hexapoda</taxon>
        <taxon>Insecta</taxon>
        <taxon>Pterygota</taxon>
        <taxon>Neoptera</taxon>
        <taxon>Endopterygota</taxon>
        <taxon>Coleoptera</taxon>
        <taxon>Polyphaga</taxon>
        <taxon>Cucujiformia</taxon>
        <taxon>Coccinelloidea</taxon>
        <taxon>Coccinellidae</taxon>
        <taxon>Scymninae</taxon>
        <taxon>Scymnini</taxon>
        <taxon>Cryptolaemus</taxon>
    </lineage>
</organism>
<keyword evidence="6" id="KW-1185">Reference proteome</keyword>
<dbReference type="SUPFAM" id="SSF51445">
    <property type="entry name" value="(Trans)glycosidases"/>
    <property type="match status" value="1"/>
</dbReference>
<proteinExistence type="inferred from homology"/>
<dbReference type="EMBL" id="JABFTP020000124">
    <property type="protein sequence ID" value="KAL3278784.1"/>
    <property type="molecule type" value="Genomic_DNA"/>
</dbReference>
<protein>
    <recommendedName>
        <fullName evidence="7">Beta-glucosidase</fullName>
    </recommendedName>
</protein>
<dbReference type="InterPro" id="IPR017853">
    <property type="entry name" value="GH"/>
</dbReference>
<evidence type="ECO:0000313" key="5">
    <source>
        <dbReference type="EMBL" id="KAL3278784.1"/>
    </source>
</evidence>
<keyword evidence="2" id="KW-0378">Hydrolase</keyword>
<evidence type="ECO:0008006" key="7">
    <source>
        <dbReference type="Google" id="ProtNLM"/>
    </source>
</evidence>
<dbReference type="PANTHER" id="PTHR10353">
    <property type="entry name" value="GLYCOSYL HYDROLASE"/>
    <property type="match status" value="1"/>
</dbReference>
<keyword evidence="3" id="KW-0326">Glycosidase</keyword>
<sequence>MVAQGRWSLLANGIEPVVTLYEWDLPQKLQDLGGWTSLQTAEYFANFARLAFRLFGDRVKTWITISEPFNICEISYGQLSAPPLINSPGVGDYLCGKTVLIAHSKAYHIYDKEFRKRQKGKIGIVLDTFWPEPKTNRTEDIKAVDRVLQMRLGWFANPIFSKDGDYPEIMKKTIENRSVLENFAHSRLPPFTQTEIKDLKGSSDFFGLNHYYTSYFENLEHPIGESSFIKDAGISSSDFENSYGPKNRTVPWGFYRLLHWVANKYNNPLVYITEIGYHDDGRTDDTDRIVFHAKFLKALLHAIKEGCNVQRYTVWTFIDMFAWTLGYSAKFGLYKVDFDSPNRTRTPKASAYFYKNVIKNRVVPNDIF</sequence>
<name>A0ABD2NJK8_9CUCU</name>
<gene>
    <name evidence="5" type="ORF">HHI36_016309</name>
</gene>